<dbReference type="PANTHER" id="PTHR42718">
    <property type="entry name" value="MAJOR FACILITATOR SUPERFAMILY MULTIDRUG TRANSPORTER MFSC"/>
    <property type="match status" value="1"/>
</dbReference>
<dbReference type="CDD" id="cd17321">
    <property type="entry name" value="MFS_MMR_MDR_like"/>
    <property type="match status" value="1"/>
</dbReference>
<comment type="subcellular location">
    <subcellularLocation>
        <location evidence="1">Cell membrane</location>
        <topology evidence="1">Multi-pass membrane protein</topology>
    </subcellularLocation>
</comment>
<proteinExistence type="predicted"/>
<feature type="transmembrane region" description="Helical" evidence="7">
    <location>
        <begin position="297"/>
        <end position="318"/>
    </location>
</feature>
<evidence type="ECO:0000256" key="4">
    <source>
        <dbReference type="ARBA" id="ARBA00022692"/>
    </source>
</evidence>
<dbReference type="InterPro" id="IPR004638">
    <property type="entry name" value="EmrB-like"/>
</dbReference>
<evidence type="ECO:0000256" key="1">
    <source>
        <dbReference type="ARBA" id="ARBA00004651"/>
    </source>
</evidence>
<comment type="caution">
    <text evidence="9">The sequence shown here is derived from an EMBL/GenBank/DDBJ whole genome shotgun (WGS) entry which is preliminary data.</text>
</comment>
<feature type="transmembrane region" description="Helical" evidence="7">
    <location>
        <begin position="101"/>
        <end position="123"/>
    </location>
</feature>
<feature type="transmembrane region" description="Helical" evidence="7">
    <location>
        <begin position="228"/>
        <end position="245"/>
    </location>
</feature>
<evidence type="ECO:0000256" key="3">
    <source>
        <dbReference type="ARBA" id="ARBA00022475"/>
    </source>
</evidence>
<dbReference type="NCBIfam" id="TIGR00711">
    <property type="entry name" value="efflux_EmrB"/>
    <property type="match status" value="1"/>
</dbReference>
<sequence length="497" mass="50613">MATLSSARWWALGALVLSVLVLGLDATILNVALPTLATDLKATTGELQWIIDAYMVPFAALMLPAGALGDRFGRKRVLLIGLAAFGVASVVASFADGTGALIAARALMGAGAALIMPLSMSILPSVFGPEERGKAIAAWSAAMALGLPLGPVVGGYLLDHYWWGSIFLVNIPVVLVSLVATAVLLPESRDPSGSRLDLPGALLSVTGLAALVYGVIQAPIDGWRDPTVLASLAAGVALLAAFVAVERRAAAPMMDLAFFRSRVFLWGAVGTTVVSLGMSGLLFVVPQHFQAVLGHDAFGTGIRLIPMVAGLMAGGLAGERLVQRLGLRSVMTAGLLVLTAGFAVGAATSVTSSYGFVAAWLTVVGAGIGLTMVPAMDGVLATLPEERSGSGSATLQTLRQVGSALGVAALGSLLSAVYAAGLPSEAPPAAGDSVTAAVALGDPALLRVAREAFVSGMDVVILLCAAASLLVAVLVWIFIPRPARKTAKSEHELISAR</sequence>
<evidence type="ECO:0000313" key="10">
    <source>
        <dbReference type="Proteomes" id="UP001602013"/>
    </source>
</evidence>
<dbReference type="EMBL" id="JBIASD010000003">
    <property type="protein sequence ID" value="MFF3665158.1"/>
    <property type="molecule type" value="Genomic_DNA"/>
</dbReference>
<keyword evidence="5 7" id="KW-1133">Transmembrane helix</keyword>
<dbReference type="SUPFAM" id="SSF103473">
    <property type="entry name" value="MFS general substrate transporter"/>
    <property type="match status" value="1"/>
</dbReference>
<evidence type="ECO:0000256" key="7">
    <source>
        <dbReference type="SAM" id="Phobius"/>
    </source>
</evidence>
<evidence type="ECO:0000256" key="6">
    <source>
        <dbReference type="ARBA" id="ARBA00023136"/>
    </source>
</evidence>
<dbReference type="PANTHER" id="PTHR42718:SF42">
    <property type="entry name" value="EXPORT PROTEIN"/>
    <property type="match status" value="1"/>
</dbReference>
<reference evidence="9 10" key="1">
    <citation type="submission" date="2024-10" db="EMBL/GenBank/DDBJ databases">
        <title>The Natural Products Discovery Center: Release of the First 8490 Sequenced Strains for Exploring Actinobacteria Biosynthetic Diversity.</title>
        <authorList>
            <person name="Kalkreuter E."/>
            <person name="Kautsar S.A."/>
            <person name="Yang D."/>
            <person name="Bader C.D."/>
            <person name="Teijaro C.N."/>
            <person name="Fluegel L."/>
            <person name="Davis C.M."/>
            <person name="Simpson J.R."/>
            <person name="Lauterbach L."/>
            <person name="Steele A.D."/>
            <person name="Gui C."/>
            <person name="Meng S."/>
            <person name="Li G."/>
            <person name="Viehrig K."/>
            <person name="Ye F."/>
            <person name="Su P."/>
            <person name="Kiefer A.F."/>
            <person name="Nichols A."/>
            <person name="Cepeda A.J."/>
            <person name="Yan W."/>
            <person name="Fan B."/>
            <person name="Jiang Y."/>
            <person name="Adhikari A."/>
            <person name="Zheng C.-J."/>
            <person name="Schuster L."/>
            <person name="Cowan T.M."/>
            <person name="Smanski M.J."/>
            <person name="Chevrette M.G."/>
            <person name="De Carvalho L.P.S."/>
            <person name="Shen B."/>
        </authorList>
    </citation>
    <scope>NUCLEOTIDE SEQUENCE [LARGE SCALE GENOMIC DNA]</scope>
    <source>
        <strain evidence="9 10">NPDC002173</strain>
    </source>
</reference>
<dbReference type="InterPro" id="IPR020846">
    <property type="entry name" value="MFS_dom"/>
</dbReference>
<dbReference type="InterPro" id="IPR011701">
    <property type="entry name" value="MFS"/>
</dbReference>
<keyword evidence="3" id="KW-1003">Cell membrane</keyword>
<dbReference type="PROSITE" id="PS50850">
    <property type="entry name" value="MFS"/>
    <property type="match status" value="1"/>
</dbReference>
<keyword evidence="4 7" id="KW-0812">Transmembrane</keyword>
<gene>
    <name evidence="9" type="ORF">ACFYXI_06150</name>
</gene>
<dbReference type="InterPro" id="IPR036259">
    <property type="entry name" value="MFS_trans_sf"/>
</dbReference>
<feature type="transmembrane region" description="Helical" evidence="7">
    <location>
        <begin position="196"/>
        <end position="216"/>
    </location>
</feature>
<evidence type="ECO:0000256" key="5">
    <source>
        <dbReference type="ARBA" id="ARBA00022989"/>
    </source>
</evidence>
<dbReference type="Gene3D" id="1.20.1720.10">
    <property type="entry name" value="Multidrug resistance protein D"/>
    <property type="match status" value="1"/>
</dbReference>
<dbReference type="Proteomes" id="UP001602013">
    <property type="component" value="Unassembled WGS sequence"/>
</dbReference>
<dbReference type="PRINTS" id="PR01036">
    <property type="entry name" value="TCRTETB"/>
</dbReference>
<keyword evidence="2" id="KW-0813">Transport</keyword>
<organism evidence="9 10">
    <name type="scientific">Microtetraspora malaysiensis</name>
    <dbReference type="NCBI Taxonomy" id="161358"/>
    <lineage>
        <taxon>Bacteria</taxon>
        <taxon>Bacillati</taxon>
        <taxon>Actinomycetota</taxon>
        <taxon>Actinomycetes</taxon>
        <taxon>Streptosporangiales</taxon>
        <taxon>Streptosporangiaceae</taxon>
        <taxon>Microtetraspora</taxon>
    </lineage>
</organism>
<protein>
    <submittedName>
        <fullName evidence="9">MFS transporter</fullName>
    </submittedName>
</protein>
<keyword evidence="6 7" id="KW-0472">Membrane</keyword>
<evidence type="ECO:0000259" key="8">
    <source>
        <dbReference type="PROSITE" id="PS50850"/>
    </source>
</evidence>
<feature type="transmembrane region" description="Helical" evidence="7">
    <location>
        <begin position="459"/>
        <end position="479"/>
    </location>
</feature>
<feature type="transmembrane region" description="Helical" evidence="7">
    <location>
        <begin position="357"/>
        <end position="380"/>
    </location>
</feature>
<feature type="transmembrane region" description="Helical" evidence="7">
    <location>
        <begin position="47"/>
        <end position="65"/>
    </location>
</feature>
<feature type="domain" description="Major facilitator superfamily (MFS) profile" evidence="8">
    <location>
        <begin position="11"/>
        <end position="483"/>
    </location>
</feature>
<feature type="transmembrane region" description="Helical" evidence="7">
    <location>
        <begin position="135"/>
        <end position="156"/>
    </location>
</feature>
<evidence type="ECO:0000256" key="2">
    <source>
        <dbReference type="ARBA" id="ARBA00022448"/>
    </source>
</evidence>
<feature type="transmembrane region" description="Helical" evidence="7">
    <location>
        <begin position="162"/>
        <end position="184"/>
    </location>
</feature>
<dbReference type="RefSeq" id="WP_387409169.1">
    <property type="nucleotide sequence ID" value="NZ_JBIASD010000003.1"/>
</dbReference>
<evidence type="ECO:0000313" key="9">
    <source>
        <dbReference type="EMBL" id="MFF3665158.1"/>
    </source>
</evidence>
<feature type="transmembrane region" description="Helical" evidence="7">
    <location>
        <begin position="330"/>
        <end position="351"/>
    </location>
</feature>
<feature type="transmembrane region" description="Helical" evidence="7">
    <location>
        <begin position="401"/>
        <end position="421"/>
    </location>
</feature>
<feature type="transmembrane region" description="Helical" evidence="7">
    <location>
        <begin position="265"/>
        <end position="285"/>
    </location>
</feature>
<name>A0ABW6SMU3_9ACTN</name>
<keyword evidence="10" id="KW-1185">Reference proteome</keyword>
<feature type="transmembrane region" description="Helical" evidence="7">
    <location>
        <begin position="77"/>
        <end position="95"/>
    </location>
</feature>
<dbReference type="Gene3D" id="1.20.1250.20">
    <property type="entry name" value="MFS general substrate transporter like domains"/>
    <property type="match status" value="1"/>
</dbReference>
<accession>A0ABW6SMU3</accession>
<dbReference type="Pfam" id="PF07690">
    <property type="entry name" value="MFS_1"/>
    <property type="match status" value="1"/>
</dbReference>